<evidence type="ECO:0000313" key="2">
    <source>
        <dbReference type="EMBL" id="NVN41464.1"/>
    </source>
</evidence>
<dbReference type="RefSeq" id="WP_176614357.1">
    <property type="nucleotide sequence ID" value="NZ_JABXXR010000132.1"/>
</dbReference>
<reference evidence="2 3" key="1">
    <citation type="submission" date="2020-06" db="EMBL/GenBank/DDBJ databases">
        <title>Description of novel acetic acid bacteria.</title>
        <authorList>
            <person name="Sombolestani A."/>
        </authorList>
    </citation>
    <scope>NUCLEOTIDE SEQUENCE [LARGE SCALE GENOMIC DNA]</scope>
    <source>
        <strain evidence="2 3">LMG 27010</strain>
    </source>
</reference>
<dbReference type="InterPro" id="IPR017830">
    <property type="entry name" value="SQase_HpnE"/>
</dbReference>
<dbReference type="Gene3D" id="3.90.660.10">
    <property type="match status" value="1"/>
</dbReference>
<dbReference type="PANTHER" id="PTHR42923:SF47">
    <property type="entry name" value="BLR3003 PROTEIN"/>
    <property type="match status" value="1"/>
</dbReference>
<comment type="caution">
    <text evidence="2">The sequence shown here is derived from an EMBL/GenBank/DDBJ whole genome shotgun (WGS) entry which is preliminary data.</text>
</comment>
<dbReference type="InterPro" id="IPR050464">
    <property type="entry name" value="Zeta_carotene_desat/Oxidored"/>
</dbReference>
<dbReference type="InterPro" id="IPR002937">
    <property type="entry name" value="Amino_oxidase"/>
</dbReference>
<dbReference type="Gene3D" id="3.50.50.60">
    <property type="entry name" value="FAD/NAD(P)-binding domain"/>
    <property type="match status" value="2"/>
</dbReference>
<name>A0A850PBJ7_9PROT</name>
<dbReference type="Pfam" id="PF01593">
    <property type="entry name" value="Amino_oxidase"/>
    <property type="match status" value="1"/>
</dbReference>
<dbReference type="Proteomes" id="UP000585665">
    <property type="component" value="Unassembled WGS sequence"/>
</dbReference>
<protein>
    <submittedName>
        <fullName evidence="2">FAD-dependent oxidoreductase</fullName>
    </submittedName>
</protein>
<dbReference type="InterPro" id="IPR036188">
    <property type="entry name" value="FAD/NAD-bd_sf"/>
</dbReference>
<evidence type="ECO:0000313" key="3">
    <source>
        <dbReference type="Proteomes" id="UP000585665"/>
    </source>
</evidence>
<gene>
    <name evidence="2" type="ORF">HUK82_12945</name>
</gene>
<dbReference type="AlphaFoldDB" id="A0A850PBJ7"/>
<evidence type="ECO:0000259" key="1">
    <source>
        <dbReference type="Pfam" id="PF01593"/>
    </source>
</evidence>
<dbReference type="PANTHER" id="PTHR42923">
    <property type="entry name" value="PROTOPORPHYRINOGEN OXIDASE"/>
    <property type="match status" value="1"/>
</dbReference>
<proteinExistence type="predicted"/>
<dbReference type="EMBL" id="JABXXR010000132">
    <property type="protein sequence ID" value="NVN41464.1"/>
    <property type="molecule type" value="Genomic_DNA"/>
</dbReference>
<dbReference type="NCBIfam" id="TIGR03467">
    <property type="entry name" value="HpnE"/>
    <property type="match status" value="1"/>
</dbReference>
<dbReference type="SUPFAM" id="SSF51905">
    <property type="entry name" value="FAD/NAD(P)-binding domain"/>
    <property type="match status" value="1"/>
</dbReference>
<dbReference type="GO" id="GO:0016491">
    <property type="term" value="F:oxidoreductase activity"/>
    <property type="evidence" value="ECO:0007669"/>
    <property type="project" value="InterPro"/>
</dbReference>
<accession>A0A850PBJ7</accession>
<organism evidence="2 3">
    <name type="scientific">Ameyamaea chiangmaiensis</name>
    <dbReference type="NCBI Taxonomy" id="442969"/>
    <lineage>
        <taxon>Bacteria</taxon>
        <taxon>Pseudomonadati</taxon>
        <taxon>Pseudomonadota</taxon>
        <taxon>Alphaproteobacteria</taxon>
        <taxon>Acetobacterales</taxon>
        <taxon>Acetobacteraceae</taxon>
        <taxon>Ameyamaea</taxon>
    </lineage>
</organism>
<feature type="domain" description="Amine oxidase" evidence="1">
    <location>
        <begin position="11"/>
        <end position="424"/>
    </location>
</feature>
<sequence length="431" mass="45471">MAHVHIIGGGLAGLSAAVELAGSGVRVSIYEAGPACGGRARSYVDRHLGVRIDNGNHLLLSANEAAFRYLGLTGAHDTLTGPGTPTFPFVDLGSGGRWTLDLSRGRLPFWALSSRRRVPGMRLWEFAALKRLMDARGDTTVAECLAPGALSERLLEPFAISALNTLCEDASAALLGGVIRESLAKGGRACVPWFAREGLSESFVDPALAHLAVMKAEVHVNCRVSALEIAGGRALGFVAGGERVVLGPDDRVVVAVPPWVARTLLAGSVPGFTAPDAFEAIVNAHFRLEDAQRLSGSMARAGFAGVIGGMTEWVFVRGDVVSVTVSAANRYAEWDTDALEARIWHEVRAVLDPVLERPLPAAPGAARIVREKRATFAATPAQERLRPTARTALANLVLAGDWTATGLPCTIEGAIRSGVSAVRVLRADEMA</sequence>
<keyword evidence="3" id="KW-1185">Reference proteome</keyword>